<dbReference type="InterPro" id="IPR020594">
    <property type="entry name" value="Ribosomal_bL9_bac/chp"/>
</dbReference>
<dbReference type="PROSITE" id="PS00651">
    <property type="entry name" value="RIBOSOMAL_L9"/>
    <property type="match status" value="1"/>
</dbReference>
<keyword evidence="5 7" id="KW-0687">Ribonucleoprotein</keyword>
<dbReference type="InterPro" id="IPR000244">
    <property type="entry name" value="Ribosomal_bL9"/>
</dbReference>
<evidence type="ECO:0000313" key="11">
    <source>
        <dbReference type="Proteomes" id="UP000503004"/>
    </source>
</evidence>
<dbReference type="KEGG" id="metu:GNH96_06975"/>
<dbReference type="SUPFAM" id="SSF55658">
    <property type="entry name" value="L9 N-domain-like"/>
    <property type="match status" value="1"/>
</dbReference>
<dbReference type="GO" id="GO:0019843">
    <property type="term" value="F:rRNA binding"/>
    <property type="evidence" value="ECO:0007669"/>
    <property type="project" value="UniProtKB-UniRule"/>
</dbReference>
<dbReference type="Pfam" id="PF01281">
    <property type="entry name" value="Ribosomal_L9_N"/>
    <property type="match status" value="1"/>
</dbReference>
<dbReference type="GO" id="GO:0005840">
    <property type="term" value="C:ribosome"/>
    <property type="evidence" value="ECO:0007669"/>
    <property type="project" value="UniProtKB-KW"/>
</dbReference>
<evidence type="ECO:0000256" key="8">
    <source>
        <dbReference type="SAM" id="Coils"/>
    </source>
</evidence>
<evidence type="ECO:0000256" key="7">
    <source>
        <dbReference type="HAMAP-Rule" id="MF_00503"/>
    </source>
</evidence>
<dbReference type="GO" id="GO:0003735">
    <property type="term" value="F:structural constituent of ribosome"/>
    <property type="evidence" value="ECO:0007669"/>
    <property type="project" value="InterPro"/>
</dbReference>
<dbReference type="InterPro" id="IPR036791">
    <property type="entry name" value="Ribosomal_bL9_C_sf"/>
</dbReference>
<dbReference type="RefSeq" id="WP_169603019.1">
    <property type="nucleotide sequence ID" value="NZ_CP046565.1"/>
</dbReference>
<keyword evidence="3 7" id="KW-0694">RNA-binding</keyword>
<keyword evidence="11" id="KW-1185">Reference proteome</keyword>
<comment type="function">
    <text evidence="7">Binds to the 23S rRNA.</text>
</comment>
<sequence length="148" mass="15662">MDVILLEKVPNLGSLGDKVSVRPGYGRNFLIPKGKAVAATAAKLAEFEQRRAELEKKASDELAAALARAEAISQLSVSIAQKAGEEGKLYGSVGTKDIAEAVTAAGVAVERHEVRLPHGPIRLAGDYEITLHLHSDVNATLNLKVVAE</sequence>
<evidence type="ECO:0000256" key="2">
    <source>
        <dbReference type="ARBA" id="ARBA00022730"/>
    </source>
</evidence>
<protein>
    <recommendedName>
        <fullName evidence="6 7">Large ribosomal subunit protein bL9</fullName>
    </recommendedName>
</protein>
<dbReference type="HAMAP" id="MF_00503">
    <property type="entry name" value="Ribosomal_bL9"/>
    <property type="match status" value="1"/>
</dbReference>
<keyword evidence="8" id="KW-0175">Coiled coil</keyword>
<dbReference type="NCBIfam" id="TIGR00158">
    <property type="entry name" value="L9"/>
    <property type="match status" value="1"/>
</dbReference>
<evidence type="ECO:0000256" key="6">
    <source>
        <dbReference type="ARBA" id="ARBA00035292"/>
    </source>
</evidence>
<gene>
    <name evidence="7 10" type="primary">rplI</name>
    <name evidence="10" type="ORF">GNH96_06975</name>
</gene>
<dbReference type="AlphaFoldDB" id="A0A858Q7G0"/>
<keyword evidence="4 7" id="KW-0689">Ribosomal protein</keyword>
<feature type="coiled-coil region" evidence="8">
    <location>
        <begin position="37"/>
        <end position="64"/>
    </location>
</feature>
<evidence type="ECO:0000256" key="5">
    <source>
        <dbReference type="ARBA" id="ARBA00023274"/>
    </source>
</evidence>
<accession>A0A858Q7G0</accession>
<dbReference type="Gene3D" id="3.40.5.10">
    <property type="entry name" value="Ribosomal protein L9, N-terminal domain"/>
    <property type="match status" value="1"/>
</dbReference>
<dbReference type="Gene3D" id="3.10.430.100">
    <property type="entry name" value="Ribosomal protein L9, C-terminal domain"/>
    <property type="match status" value="1"/>
</dbReference>
<dbReference type="InterPro" id="IPR020070">
    <property type="entry name" value="Ribosomal_bL9_N"/>
</dbReference>
<feature type="domain" description="Ribosomal protein L9" evidence="9">
    <location>
        <begin position="13"/>
        <end position="40"/>
    </location>
</feature>
<organism evidence="10 11">
    <name type="scientific">Methylococcus geothermalis</name>
    <dbReference type="NCBI Taxonomy" id="2681310"/>
    <lineage>
        <taxon>Bacteria</taxon>
        <taxon>Pseudomonadati</taxon>
        <taxon>Pseudomonadota</taxon>
        <taxon>Gammaproteobacteria</taxon>
        <taxon>Methylococcales</taxon>
        <taxon>Methylococcaceae</taxon>
        <taxon>Methylococcus</taxon>
    </lineage>
</organism>
<dbReference type="InterPro" id="IPR036935">
    <property type="entry name" value="Ribosomal_bL9_N_sf"/>
</dbReference>
<comment type="similarity">
    <text evidence="1 7">Belongs to the bacterial ribosomal protein bL9 family.</text>
</comment>
<dbReference type="InterPro" id="IPR020069">
    <property type="entry name" value="Ribosomal_bL9_C"/>
</dbReference>
<dbReference type="SUPFAM" id="SSF55653">
    <property type="entry name" value="Ribosomal protein L9 C-domain"/>
    <property type="match status" value="1"/>
</dbReference>
<dbReference type="Proteomes" id="UP000503004">
    <property type="component" value="Chromosome"/>
</dbReference>
<evidence type="ECO:0000256" key="4">
    <source>
        <dbReference type="ARBA" id="ARBA00022980"/>
    </source>
</evidence>
<reference evidence="11" key="1">
    <citation type="submission" date="2019-12" db="EMBL/GenBank/DDBJ databases">
        <authorList>
            <person name="Awala S.I."/>
            <person name="Rhee S.K."/>
        </authorList>
    </citation>
    <scope>NUCLEOTIDE SEQUENCE [LARGE SCALE GENOMIC DNA]</scope>
    <source>
        <strain evidence="11">IM1</strain>
    </source>
</reference>
<dbReference type="Pfam" id="PF03948">
    <property type="entry name" value="Ribosomal_L9_C"/>
    <property type="match status" value="1"/>
</dbReference>
<proteinExistence type="inferred from homology"/>
<keyword evidence="2 7" id="KW-0699">rRNA-binding</keyword>
<evidence type="ECO:0000256" key="3">
    <source>
        <dbReference type="ARBA" id="ARBA00022884"/>
    </source>
</evidence>
<dbReference type="EMBL" id="CP046565">
    <property type="protein sequence ID" value="QJD29735.1"/>
    <property type="molecule type" value="Genomic_DNA"/>
</dbReference>
<dbReference type="GO" id="GO:0006412">
    <property type="term" value="P:translation"/>
    <property type="evidence" value="ECO:0007669"/>
    <property type="project" value="UniProtKB-UniRule"/>
</dbReference>
<dbReference type="InterPro" id="IPR009027">
    <property type="entry name" value="Ribosomal_bL9/RNase_H1_N"/>
</dbReference>
<evidence type="ECO:0000256" key="1">
    <source>
        <dbReference type="ARBA" id="ARBA00010605"/>
    </source>
</evidence>
<name>A0A858Q7G0_9GAMM</name>
<evidence type="ECO:0000259" key="9">
    <source>
        <dbReference type="PROSITE" id="PS00651"/>
    </source>
</evidence>
<dbReference type="GO" id="GO:1990904">
    <property type="term" value="C:ribonucleoprotein complex"/>
    <property type="evidence" value="ECO:0007669"/>
    <property type="project" value="UniProtKB-KW"/>
</dbReference>
<dbReference type="PANTHER" id="PTHR21368">
    <property type="entry name" value="50S RIBOSOMAL PROTEIN L9"/>
    <property type="match status" value="1"/>
</dbReference>
<evidence type="ECO:0000313" key="10">
    <source>
        <dbReference type="EMBL" id="QJD29735.1"/>
    </source>
</evidence>